<keyword evidence="1" id="KW-0802">TPR repeat</keyword>
<dbReference type="InterPro" id="IPR011990">
    <property type="entry name" value="TPR-like_helical_dom_sf"/>
</dbReference>
<dbReference type="InterPro" id="IPR013830">
    <property type="entry name" value="SGNH_hydro"/>
</dbReference>
<dbReference type="SUPFAM" id="SSF48452">
    <property type="entry name" value="TPR-like"/>
    <property type="match status" value="1"/>
</dbReference>
<dbReference type="Gene3D" id="3.40.50.1110">
    <property type="entry name" value="SGNH hydrolase"/>
    <property type="match status" value="1"/>
</dbReference>
<keyword evidence="5" id="KW-1185">Reference proteome</keyword>
<gene>
    <name evidence="4" type="ORF">BDD43_6029</name>
</gene>
<protein>
    <submittedName>
        <fullName evidence="4">GDSL-like lipase/acylhydrolase family protein</fullName>
    </submittedName>
</protein>
<organism evidence="4 5">
    <name type="scientific">Mucilaginibacter gracilis</name>
    <dbReference type="NCBI Taxonomy" id="423350"/>
    <lineage>
        <taxon>Bacteria</taxon>
        <taxon>Pseudomonadati</taxon>
        <taxon>Bacteroidota</taxon>
        <taxon>Sphingobacteriia</taxon>
        <taxon>Sphingobacteriales</taxon>
        <taxon>Sphingobacteriaceae</taxon>
        <taxon>Mucilaginibacter</taxon>
    </lineage>
</organism>
<comment type="caution">
    <text evidence="4">The sequence shown here is derived from an EMBL/GenBank/DDBJ whole genome shotgun (WGS) entry which is preliminary data.</text>
</comment>
<dbReference type="RefSeq" id="WP_121201780.1">
    <property type="nucleotide sequence ID" value="NZ_RBKU01000001.1"/>
</dbReference>
<evidence type="ECO:0000259" key="3">
    <source>
        <dbReference type="Pfam" id="PF13472"/>
    </source>
</evidence>
<feature type="transmembrane region" description="Helical" evidence="2">
    <location>
        <begin position="12"/>
        <end position="33"/>
    </location>
</feature>
<dbReference type="InterPro" id="IPR019734">
    <property type="entry name" value="TPR_rpt"/>
</dbReference>
<dbReference type="GO" id="GO:0004622">
    <property type="term" value="F:phosphatidylcholine lysophospholipase activity"/>
    <property type="evidence" value="ECO:0007669"/>
    <property type="project" value="TreeGrafter"/>
</dbReference>
<keyword evidence="4" id="KW-0378">Hydrolase</keyword>
<reference evidence="4 5" key="1">
    <citation type="submission" date="2018-10" db="EMBL/GenBank/DDBJ databases">
        <title>Genomic Encyclopedia of Archaeal and Bacterial Type Strains, Phase II (KMG-II): from individual species to whole genera.</title>
        <authorList>
            <person name="Goeker M."/>
        </authorList>
    </citation>
    <scope>NUCLEOTIDE SEQUENCE [LARGE SCALE GENOMIC DNA]</scope>
    <source>
        <strain evidence="4 5">DSM 18602</strain>
    </source>
</reference>
<evidence type="ECO:0000256" key="1">
    <source>
        <dbReference type="PROSITE-ProRule" id="PRU00339"/>
    </source>
</evidence>
<dbReference type="SUPFAM" id="SSF52266">
    <property type="entry name" value="SGNH hydrolase"/>
    <property type="match status" value="1"/>
</dbReference>
<sequence>MQNGKISGKKLKWFRAVAFGLPLVILVFAELFLRLFNYGHNTSLFIRYPDSPDYWVINKYASERYFTDTANATKGSIEPFKVIKAKNTFRIFVLGESTTAGYPYLHNGSFHRWLQYRLMHTYPGLQFEVINVSLTAVNSYTVLDFGKQVVQYQPDAVLVYTGHNEYYGALGIGSTSHIANNRLLVKTVLALKTLRLVQLINNTMRSFKPASADVDQRNNLMERMASQQEIGYQSNAYKAGIDQFKNNMDELCNFMQQQKVPVFLSTLVSNQKDLKPFISEPSKLAVSADNQFAQATASYLAGNYAAAKQHYIKAKELDLLRFRAPEAMNQTIIGLAEKYNNVHLVNALEVFEQYSPHGILGSETLLEHVHPNLYGYALLSEAFYQSIKESRLIKAHAEKEMGLAELINKMPVTKVDSLYGAYTIMMLQAGWPFNKPIPAGFKRGNSIDEQLAGALSVNRISWLDAMSQLFKYSMQVNDKKTALKVVEAIMLEKPKKTIYLIYAGRLSFELGDTANSVYYFKKAYELEPSFTNIQNIYLVYLKSDMPANAIPYIDMALQQNPAYAGLSNMRAMVLDIIRLKKATSQTPDKAAYDRIAANYHAIGADEAALKYN</sequence>
<dbReference type="InterPro" id="IPR036514">
    <property type="entry name" value="SGNH_hydro_sf"/>
</dbReference>
<dbReference type="Proteomes" id="UP000268007">
    <property type="component" value="Unassembled WGS sequence"/>
</dbReference>
<dbReference type="PROSITE" id="PS50005">
    <property type="entry name" value="TPR"/>
    <property type="match status" value="1"/>
</dbReference>
<evidence type="ECO:0000313" key="5">
    <source>
        <dbReference type="Proteomes" id="UP000268007"/>
    </source>
</evidence>
<keyword evidence="2" id="KW-1133">Transmembrane helix</keyword>
<accession>A0A495JA04</accession>
<dbReference type="EMBL" id="RBKU01000001">
    <property type="protein sequence ID" value="RKR85755.1"/>
    <property type="molecule type" value="Genomic_DNA"/>
</dbReference>
<evidence type="ECO:0000313" key="4">
    <source>
        <dbReference type="EMBL" id="RKR85755.1"/>
    </source>
</evidence>
<dbReference type="InterPro" id="IPR051532">
    <property type="entry name" value="Ester_Hydrolysis_Enzymes"/>
</dbReference>
<feature type="repeat" description="TPR" evidence="1">
    <location>
        <begin position="497"/>
        <end position="530"/>
    </location>
</feature>
<keyword evidence="2" id="KW-0472">Membrane</keyword>
<dbReference type="PANTHER" id="PTHR30383:SF5">
    <property type="entry name" value="SGNH HYDROLASE-TYPE ESTERASE DOMAIN-CONTAINING PROTEIN"/>
    <property type="match status" value="1"/>
</dbReference>
<evidence type="ECO:0000256" key="2">
    <source>
        <dbReference type="SAM" id="Phobius"/>
    </source>
</evidence>
<dbReference type="Gene3D" id="1.25.40.10">
    <property type="entry name" value="Tetratricopeptide repeat domain"/>
    <property type="match status" value="1"/>
</dbReference>
<dbReference type="Pfam" id="PF13472">
    <property type="entry name" value="Lipase_GDSL_2"/>
    <property type="match status" value="1"/>
</dbReference>
<proteinExistence type="predicted"/>
<dbReference type="OrthoDB" id="239390at2"/>
<dbReference type="AlphaFoldDB" id="A0A495JA04"/>
<name>A0A495JA04_9SPHI</name>
<keyword evidence="2" id="KW-0812">Transmembrane</keyword>
<feature type="domain" description="SGNH hydrolase-type esterase" evidence="3">
    <location>
        <begin position="93"/>
        <end position="247"/>
    </location>
</feature>
<dbReference type="PANTHER" id="PTHR30383">
    <property type="entry name" value="THIOESTERASE 1/PROTEASE 1/LYSOPHOSPHOLIPASE L1"/>
    <property type="match status" value="1"/>
</dbReference>